<dbReference type="AlphaFoldDB" id="A0AAP0N5F9"/>
<feature type="compositionally biased region" description="Basic and acidic residues" evidence="1">
    <location>
        <begin position="227"/>
        <end position="240"/>
    </location>
</feature>
<accession>A0AAP0N5F9</accession>
<evidence type="ECO:0000313" key="2">
    <source>
        <dbReference type="EMBL" id="KAK9266927.1"/>
    </source>
</evidence>
<gene>
    <name evidence="2" type="ORF">L1049_027186</name>
</gene>
<feature type="region of interest" description="Disordered" evidence="1">
    <location>
        <begin position="164"/>
        <end position="264"/>
    </location>
</feature>
<organism evidence="2 3">
    <name type="scientific">Liquidambar formosana</name>
    <name type="common">Formosan gum</name>
    <dbReference type="NCBI Taxonomy" id="63359"/>
    <lineage>
        <taxon>Eukaryota</taxon>
        <taxon>Viridiplantae</taxon>
        <taxon>Streptophyta</taxon>
        <taxon>Embryophyta</taxon>
        <taxon>Tracheophyta</taxon>
        <taxon>Spermatophyta</taxon>
        <taxon>Magnoliopsida</taxon>
        <taxon>eudicotyledons</taxon>
        <taxon>Gunneridae</taxon>
        <taxon>Pentapetalae</taxon>
        <taxon>Saxifragales</taxon>
        <taxon>Altingiaceae</taxon>
        <taxon>Liquidambar</taxon>
    </lineage>
</organism>
<name>A0AAP0N5F9_LIQFO</name>
<keyword evidence="3" id="KW-1185">Reference proteome</keyword>
<evidence type="ECO:0000313" key="3">
    <source>
        <dbReference type="Proteomes" id="UP001415857"/>
    </source>
</evidence>
<protein>
    <submittedName>
        <fullName evidence="2">Uncharacterized protein</fullName>
    </submittedName>
</protein>
<feature type="compositionally biased region" description="Acidic residues" evidence="1">
    <location>
        <begin position="241"/>
        <end position="253"/>
    </location>
</feature>
<sequence length="264" mass="28420">MLADSSSESLKVGNYSEQDFNSSETTVHSEIVTVEIEQNDLKNEARDCILQVDKPGCKAVTSTDPSSDLNDSQICPYSSVLSTDCSEIRSPTLEASKRESVCLDSQEIPLVESGKTHQESSHTPAPVVSAAVSKLGEKVSENANAGLVQITMSGSKDKPILEVNRGKSTTAKGKKKRREVLQKADAAGTTSDLYMAYKGPNEKLEPTISSESVDSMSGIDARQVSLDFKEKDVRASKEDGQSEAEPDDWEDAADIASPKLKISD</sequence>
<comment type="caution">
    <text evidence="2">The sequence shown here is derived from an EMBL/GenBank/DDBJ whole genome shotgun (WGS) entry which is preliminary data.</text>
</comment>
<evidence type="ECO:0000256" key="1">
    <source>
        <dbReference type="SAM" id="MobiDB-lite"/>
    </source>
</evidence>
<dbReference type="Proteomes" id="UP001415857">
    <property type="component" value="Unassembled WGS sequence"/>
</dbReference>
<feature type="region of interest" description="Disordered" evidence="1">
    <location>
        <begin position="1"/>
        <end position="24"/>
    </location>
</feature>
<reference evidence="2 3" key="1">
    <citation type="journal article" date="2024" name="Plant J.">
        <title>Genome sequences and population genomics reveal climatic adaptation and genomic divergence between two closely related sweetgum species.</title>
        <authorList>
            <person name="Xu W.Q."/>
            <person name="Ren C.Q."/>
            <person name="Zhang X.Y."/>
            <person name="Comes H.P."/>
            <person name="Liu X.H."/>
            <person name="Li Y.G."/>
            <person name="Kettle C.J."/>
            <person name="Jalonen R."/>
            <person name="Gaisberger H."/>
            <person name="Ma Y.Z."/>
            <person name="Qiu Y.X."/>
        </authorList>
    </citation>
    <scope>NUCLEOTIDE SEQUENCE [LARGE SCALE GENOMIC DNA]</scope>
    <source>
        <strain evidence="2">Hangzhou</strain>
    </source>
</reference>
<dbReference type="EMBL" id="JBBPBK010000048">
    <property type="protein sequence ID" value="KAK9266927.1"/>
    <property type="molecule type" value="Genomic_DNA"/>
</dbReference>
<proteinExistence type="predicted"/>